<feature type="active site" description="Nucleophile" evidence="3">
    <location>
        <position position="59"/>
    </location>
</feature>
<keyword evidence="2 3" id="KW-0443">Lipid metabolism</keyword>
<dbReference type="PANTHER" id="PTHR32176:SF92">
    <property type="entry name" value="XYLOSE ISOMERASE"/>
    <property type="match status" value="1"/>
</dbReference>
<dbReference type="GO" id="GO:0004620">
    <property type="term" value="F:phospholipase activity"/>
    <property type="evidence" value="ECO:0007669"/>
    <property type="project" value="TreeGrafter"/>
</dbReference>
<protein>
    <submittedName>
        <fullName evidence="5">Patatin</fullName>
    </submittedName>
</protein>
<feature type="active site" description="Proton acceptor" evidence="3">
    <location>
        <position position="196"/>
    </location>
</feature>
<dbReference type="PANTHER" id="PTHR32176">
    <property type="entry name" value="XYLOSE ISOMERASE"/>
    <property type="match status" value="1"/>
</dbReference>
<dbReference type="RefSeq" id="WP_013334517.1">
    <property type="nucleotide sequence ID" value="NC_014533.1"/>
</dbReference>
<evidence type="ECO:0000259" key="4">
    <source>
        <dbReference type="PROSITE" id="PS51635"/>
    </source>
</evidence>
<dbReference type="Pfam" id="PF01734">
    <property type="entry name" value="Patatin"/>
    <property type="match status" value="1"/>
</dbReference>
<feature type="short sequence motif" description="DGA/G" evidence="3">
    <location>
        <begin position="196"/>
        <end position="198"/>
    </location>
</feature>
<accession>E0ULD7</accession>
<evidence type="ECO:0000256" key="2">
    <source>
        <dbReference type="ARBA" id="ARBA00023098"/>
    </source>
</evidence>
<dbReference type="PROSITE" id="PS51635">
    <property type="entry name" value="PNPLA"/>
    <property type="match status" value="1"/>
</dbReference>
<reference evidence="6" key="1">
    <citation type="journal article" date="2011" name="MBio">
        <title>Novel metabolic attributes of the genus Cyanothece, comprising a group of unicellular nitrogen-fixing Cyanobacteria.</title>
        <authorList>
            <person name="Bandyopadhyay A."/>
            <person name="Elvitigala T."/>
            <person name="Welsh E."/>
            <person name="Stockel J."/>
            <person name="Liberton M."/>
            <person name="Min H."/>
            <person name="Sherman L.A."/>
            <person name="Pakrasi H.B."/>
        </authorList>
    </citation>
    <scope>NUCLEOTIDE SEQUENCE [LARGE SCALE GENOMIC DNA]</scope>
    <source>
        <strain evidence="6">PCC 7822</strain>
        <plasmid evidence="6">Cy782201</plasmid>
    </source>
</reference>
<evidence type="ECO:0000256" key="3">
    <source>
        <dbReference type="PROSITE-ProRule" id="PRU01161"/>
    </source>
</evidence>
<feature type="short sequence motif" description="GXSXG" evidence="3">
    <location>
        <begin position="57"/>
        <end position="61"/>
    </location>
</feature>
<geneLocation type="plasmid" evidence="5 6">
    <name>Cy782201</name>
</geneLocation>
<feature type="short sequence motif" description="GXGXXG" evidence="3">
    <location>
        <begin position="18"/>
        <end position="23"/>
    </location>
</feature>
<keyword evidence="3" id="KW-0378">Hydrolase</keyword>
<proteinExistence type="inferred from homology"/>
<dbReference type="InterPro" id="IPR016035">
    <property type="entry name" value="Acyl_Trfase/lysoPLipase"/>
</dbReference>
<name>E0ULD7_GLOV7</name>
<evidence type="ECO:0000313" key="6">
    <source>
        <dbReference type="Proteomes" id="UP000008206"/>
    </source>
</evidence>
<dbReference type="EMBL" id="CP002199">
    <property type="protein sequence ID" value="ADN17767.1"/>
    <property type="molecule type" value="Genomic_DNA"/>
</dbReference>
<dbReference type="Proteomes" id="UP000008206">
    <property type="component" value="Plasmid Cy782201"/>
</dbReference>
<dbReference type="SUPFAM" id="SSF52151">
    <property type="entry name" value="FabD/lysophospholipase-like"/>
    <property type="match status" value="1"/>
</dbReference>
<dbReference type="CDD" id="cd07217">
    <property type="entry name" value="Pat17_PNPLA8_PNPLA9_like4"/>
    <property type="match status" value="1"/>
</dbReference>
<evidence type="ECO:0000313" key="5">
    <source>
        <dbReference type="EMBL" id="ADN17767.1"/>
    </source>
</evidence>
<dbReference type="GO" id="GO:0016042">
    <property type="term" value="P:lipid catabolic process"/>
    <property type="evidence" value="ECO:0007669"/>
    <property type="project" value="UniProtKB-UniRule"/>
</dbReference>
<keyword evidence="5" id="KW-0614">Plasmid</keyword>
<feature type="domain" description="PNPLA" evidence="4">
    <location>
        <begin position="14"/>
        <end position="210"/>
    </location>
</feature>
<dbReference type="HOGENOM" id="CLU_000288_144_9_3"/>
<comment type="similarity">
    <text evidence="1">Belongs to the patatin family.</text>
</comment>
<dbReference type="OrthoDB" id="9807112at2"/>
<dbReference type="InterPro" id="IPR002641">
    <property type="entry name" value="PNPLA_dom"/>
</dbReference>
<dbReference type="GO" id="GO:0047372">
    <property type="term" value="F:monoacylglycerol lipase activity"/>
    <property type="evidence" value="ECO:0007669"/>
    <property type="project" value="TreeGrafter"/>
</dbReference>
<evidence type="ECO:0000256" key="1">
    <source>
        <dbReference type="ARBA" id="ARBA00010240"/>
    </source>
</evidence>
<keyword evidence="3" id="KW-0442">Lipid degradation</keyword>
<keyword evidence="6" id="KW-1185">Reference proteome</keyword>
<gene>
    <name evidence="5" type="ordered locus">Cyan7822_5913</name>
</gene>
<dbReference type="KEGG" id="cyj:Cyan7822_5913"/>
<dbReference type="AlphaFoldDB" id="E0ULD7"/>
<organism evidence="5 6">
    <name type="scientific">Gloeothece verrucosa (strain PCC 7822)</name>
    <name type="common">Cyanothece sp. (strain PCC 7822)</name>
    <dbReference type="NCBI Taxonomy" id="497965"/>
    <lineage>
        <taxon>Bacteria</taxon>
        <taxon>Bacillati</taxon>
        <taxon>Cyanobacteriota</taxon>
        <taxon>Cyanophyceae</taxon>
        <taxon>Oscillatoriophycideae</taxon>
        <taxon>Chroococcales</taxon>
        <taxon>Aphanothecaceae</taxon>
        <taxon>Gloeothece</taxon>
        <taxon>Gloeothece verrucosa</taxon>
    </lineage>
</organism>
<sequence length="373" mass="42070">MSTHSKNSRVKRILSLDGGGIRGTLSAKILVEIEKALQTHYQDPLYRLGDFFDLVGGTSTGSILAAGIAKGLSTTDLLSLYELDGVNIFQKHWLAQIPGLRKLYNQYDPTNLEKKLLEVFQETTLGDSTLKCYLSITTKNATTGQTRFFDNNQESYLYSENSQVKLRDIVRASSAAPTFFPPHRFTIGQRAYEFIDGGVSLYNNPSFQLFLQAYEKDKLGWEVGADKLLLVSIGTGFAYENIPVGKAANYTALDWAPYLVTRLMDDANVGQNQILQLISYQPNRFARKTNKVVKEQTFPHVDAEKLKDKFLTYYRFNASFEESRLKALGLSPSPQQLKALKKMDCVDQINFLQQIGAEVAKEQFDIDRFEGFL</sequence>
<dbReference type="Gene3D" id="3.40.1090.10">
    <property type="entry name" value="Cytosolic phospholipase A2 catalytic domain"/>
    <property type="match status" value="1"/>
</dbReference>